<dbReference type="SMART" id="SM00387">
    <property type="entry name" value="HATPase_c"/>
    <property type="match status" value="1"/>
</dbReference>
<dbReference type="PANTHER" id="PTHR45436:SF5">
    <property type="entry name" value="SENSOR HISTIDINE KINASE TRCS"/>
    <property type="match status" value="1"/>
</dbReference>
<evidence type="ECO:0000256" key="6">
    <source>
        <dbReference type="ARBA" id="ARBA00022692"/>
    </source>
</evidence>
<dbReference type="EC" id="2.7.13.3" evidence="3"/>
<keyword evidence="8 10" id="KW-1133">Transmembrane helix</keyword>
<keyword evidence="4" id="KW-0597">Phosphoprotein</keyword>
<comment type="subcellular location">
    <subcellularLocation>
        <location evidence="2">Membrane</location>
    </subcellularLocation>
</comment>
<dbReference type="SUPFAM" id="SSF55874">
    <property type="entry name" value="ATPase domain of HSP90 chaperone/DNA topoisomerase II/histidine kinase"/>
    <property type="match status" value="1"/>
</dbReference>
<evidence type="ECO:0000313" key="12">
    <source>
        <dbReference type="EMBL" id="GGX72432.1"/>
    </source>
</evidence>
<dbReference type="InterPro" id="IPR036890">
    <property type="entry name" value="HATPase_C_sf"/>
</dbReference>
<keyword evidence="13" id="KW-1185">Reference proteome</keyword>
<gene>
    <name evidence="12" type="primary">chvG</name>
    <name evidence="12" type="ORF">GCM10011309_23460</name>
</gene>
<evidence type="ECO:0000256" key="4">
    <source>
        <dbReference type="ARBA" id="ARBA00022553"/>
    </source>
</evidence>
<keyword evidence="5" id="KW-0808">Transferase</keyword>
<dbReference type="Gene3D" id="1.10.287.130">
    <property type="match status" value="1"/>
</dbReference>
<evidence type="ECO:0000256" key="3">
    <source>
        <dbReference type="ARBA" id="ARBA00012438"/>
    </source>
</evidence>
<keyword evidence="6 10" id="KW-0812">Transmembrane</keyword>
<dbReference type="SMART" id="SM00388">
    <property type="entry name" value="HisKA"/>
    <property type="match status" value="1"/>
</dbReference>
<dbReference type="Gene3D" id="3.30.565.10">
    <property type="entry name" value="Histidine kinase-like ATPase, C-terminal domain"/>
    <property type="match status" value="1"/>
</dbReference>
<dbReference type="PRINTS" id="PR00344">
    <property type="entry name" value="BCTRLSENSOR"/>
</dbReference>
<comment type="caution">
    <text evidence="12">The sequence shown here is derived from an EMBL/GenBank/DDBJ whole genome shotgun (WGS) entry which is preliminary data.</text>
</comment>
<comment type="catalytic activity">
    <reaction evidence="1">
        <text>ATP + protein L-histidine = ADP + protein N-phospho-L-histidine.</text>
        <dbReference type="EC" id="2.7.13.3"/>
    </reaction>
</comment>
<dbReference type="PANTHER" id="PTHR45436">
    <property type="entry name" value="SENSOR HISTIDINE KINASE YKOH"/>
    <property type="match status" value="1"/>
</dbReference>
<dbReference type="Pfam" id="PF02518">
    <property type="entry name" value="HATPase_c"/>
    <property type="match status" value="1"/>
</dbReference>
<sequence length="503" mass="55591">MLAMNRFETGLINAKVDNIQTLSSTITTVIGEQATGYGGTAELDIEGASQVLRGVNVPDGWRVRLHDKAGQLVADTLTLSDTIITESLDPILEDIPERPKQDVWRENIRGWMNKTLHDLPWRKARRETLRRDLKSEIRAGLEGDSSYGPRYDANDNLIVTVSQPVQRVQQVLGVVTVESSDVSSIVNDARQALIPIIGLAFLAMFLSSLALTLFISLPMRRLARAAEIVTRSAKKRDAIPDLSARRDEIGDLSLVLRDMTQGLYSRIDDIANFAADVAHEIKNPLTSLRSASDTLRVAKTKEQREKLIHIIQQDVSRMDRLITDISKASKVDANLARETAKTLDVAEISENIVEFYQQTRSQDGPNVINATVIDPDNPVYIRAYETPFAQVLRNLIDNALTFSPKDGAVTVTANKAGKRVIFTVDDEGPGIPADNLDTVFERFYTQRPKGASFGSHSGLGLAICRQIITAHRGVIHAENRINDAGDIVGARFVVDVPRQRPSE</sequence>
<dbReference type="InterPro" id="IPR004358">
    <property type="entry name" value="Sig_transdc_His_kin-like_C"/>
</dbReference>
<organism evidence="12 13">
    <name type="scientific">Litorimonas cladophorae</name>
    <dbReference type="NCBI Taxonomy" id="1220491"/>
    <lineage>
        <taxon>Bacteria</taxon>
        <taxon>Pseudomonadati</taxon>
        <taxon>Pseudomonadota</taxon>
        <taxon>Alphaproteobacteria</taxon>
        <taxon>Maricaulales</taxon>
        <taxon>Robiginitomaculaceae</taxon>
    </lineage>
</organism>
<keyword evidence="7 12" id="KW-0418">Kinase</keyword>
<proteinExistence type="predicted"/>
<evidence type="ECO:0000256" key="9">
    <source>
        <dbReference type="ARBA" id="ARBA00023136"/>
    </source>
</evidence>
<dbReference type="Gene3D" id="6.10.340.10">
    <property type="match status" value="1"/>
</dbReference>
<dbReference type="PROSITE" id="PS50109">
    <property type="entry name" value="HIS_KIN"/>
    <property type="match status" value="1"/>
</dbReference>
<evidence type="ECO:0000259" key="11">
    <source>
        <dbReference type="PROSITE" id="PS50109"/>
    </source>
</evidence>
<dbReference type="Pfam" id="PF00512">
    <property type="entry name" value="HisKA"/>
    <property type="match status" value="1"/>
</dbReference>
<evidence type="ECO:0000256" key="1">
    <source>
        <dbReference type="ARBA" id="ARBA00000085"/>
    </source>
</evidence>
<feature type="domain" description="Histidine kinase" evidence="11">
    <location>
        <begin position="276"/>
        <end position="500"/>
    </location>
</feature>
<dbReference type="GO" id="GO:0016020">
    <property type="term" value="C:membrane"/>
    <property type="evidence" value="ECO:0007669"/>
    <property type="project" value="UniProtKB-SubCell"/>
</dbReference>
<dbReference type="EMBL" id="BMYV01000002">
    <property type="protein sequence ID" value="GGX72432.1"/>
    <property type="molecule type" value="Genomic_DNA"/>
</dbReference>
<accession>A0A918NH08</accession>
<dbReference type="InterPro" id="IPR050428">
    <property type="entry name" value="TCS_sensor_his_kinase"/>
</dbReference>
<dbReference type="InterPro" id="IPR003661">
    <property type="entry name" value="HisK_dim/P_dom"/>
</dbReference>
<evidence type="ECO:0000256" key="2">
    <source>
        <dbReference type="ARBA" id="ARBA00004370"/>
    </source>
</evidence>
<dbReference type="InterPro" id="IPR036097">
    <property type="entry name" value="HisK_dim/P_sf"/>
</dbReference>
<reference evidence="12 13" key="1">
    <citation type="journal article" date="2014" name="Int. J. Syst. Evol. Microbiol.">
        <title>Complete genome sequence of Corynebacterium casei LMG S-19264T (=DSM 44701T), isolated from a smear-ripened cheese.</title>
        <authorList>
            <consortium name="US DOE Joint Genome Institute (JGI-PGF)"/>
            <person name="Walter F."/>
            <person name="Albersmeier A."/>
            <person name="Kalinowski J."/>
            <person name="Ruckert C."/>
        </authorList>
    </citation>
    <scope>NUCLEOTIDE SEQUENCE [LARGE SCALE GENOMIC DNA]</scope>
    <source>
        <strain evidence="12 13">KCTC 23968</strain>
    </source>
</reference>
<feature type="transmembrane region" description="Helical" evidence="10">
    <location>
        <begin position="192"/>
        <end position="215"/>
    </location>
</feature>
<evidence type="ECO:0000256" key="8">
    <source>
        <dbReference type="ARBA" id="ARBA00022989"/>
    </source>
</evidence>
<dbReference type="InterPro" id="IPR003594">
    <property type="entry name" value="HATPase_dom"/>
</dbReference>
<name>A0A918NH08_9PROT</name>
<evidence type="ECO:0000256" key="7">
    <source>
        <dbReference type="ARBA" id="ARBA00022777"/>
    </source>
</evidence>
<evidence type="ECO:0000313" key="13">
    <source>
        <dbReference type="Proteomes" id="UP000600865"/>
    </source>
</evidence>
<evidence type="ECO:0000256" key="5">
    <source>
        <dbReference type="ARBA" id="ARBA00022679"/>
    </source>
</evidence>
<evidence type="ECO:0000256" key="10">
    <source>
        <dbReference type="SAM" id="Phobius"/>
    </source>
</evidence>
<protein>
    <recommendedName>
        <fullName evidence="3">histidine kinase</fullName>
        <ecNumber evidence="3">2.7.13.3</ecNumber>
    </recommendedName>
</protein>
<keyword evidence="9 10" id="KW-0472">Membrane</keyword>
<dbReference type="GO" id="GO:0000155">
    <property type="term" value="F:phosphorelay sensor kinase activity"/>
    <property type="evidence" value="ECO:0007669"/>
    <property type="project" value="InterPro"/>
</dbReference>
<dbReference type="Proteomes" id="UP000600865">
    <property type="component" value="Unassembled WGS sequence"/>
</dbReference>
<dbReference type="AlphaFoldDB" id="A0A918NH08"/>
<dbReference type="CDD" id="cd00082">
    <property type="entry name" value="HisKA"/>
    <property type="match status" value="1"/>
</dbReference>
<dbReference type="SUPFAM" id="SSF47384">
    <property type="entry name" value="Homodimeric domain of signal transducing histidine kinase"/>
    <property type="match status" value="1"/>
</dbReference>
<dbReference type="InterPro" id="IPR005467">
    <property type="entry name" value="His_kinase_dom"/>
</dbReference>